<dbReference type="AlphaFoldDB" id="A0A1C4Y561"/>
<accession>A0A1C4Y561</accession>
<feature type="domain" description="Fe/B12 periplasmic-binding" evidence="2">
    <location>
        <begin position="44"/>
        <end position="321"/>
    </location>
</feature>
<dbReference type="Pfam" id="PF01497">
    <property type="entry name" value="Peripla_BP_2"/>
    <property type="match status" value="1"/>
</dbReference>
<evidence type="ECO:0000259" key="2">
    <source>
        <dbReference type="PROSITE" id="PS50983"/>
    </source>
</evidence>
<reference evidence="4" key="1">
    <citation type="submission" date="2016-06" db="EMBL/GenBank/DDBJ databases">
        <authorList>
            <person name="Varghese N."/>
            <person name="Submissions Spin"/>
        </authorList>
    </citation>
    <scope>NUCLEOTIDE SEQUENCE [LARGE SCALE GENOMIC DNA]</scope>
    <source>
        <strain evidence="4">DSM 43816</strain>
    </source>
</reference>
<evidence type="ECO:0000256" key="1">
    <source>
        <dbReference type="ARBA" id="ARBA00008814"/>
    </source>
</evidence>
<dbReference type="RefSeq" id="WP_157748952.1">
    <property type="nucleotide sequence ID" value="NZ_LT607413.1"/>
</dbReference>
<dbReference type="InterPro" id="IPR050902">
    <property type="entry name" value="ABC_Transporter_SBP"/>
</dbReference>
<dbReference type="Gene3D" id="3.40.50.1980">
    <property type="entry name" value="Nitrogenase molybdenum iron protein domain"/>
    <property type="match status" value="2"/>
</dbReference>
<organism evidence="3 4">
    <name type="scientific">Micromonospora echinospora</name>
    <name type="common">Micromonospora purpurea</name>
    <dbReference type="NCBI Taxonomy" id="1877"/>
    <lineage>
        <taxon>Bacteria</taxon>
        <taxon>Bacillati</taxon>
        <taxon>Actinomycetota</taxon>
        <taxon>Actinomycetes</taxon>
        <taxon>Micromonosporales</taxon>
        <taxon>Micromonosporaceae</taxon>
        <taxon>Micromonospora</taxon>
    </lineage>
</organism>
<dbReference type="InParanoid" id="A0A1C4Y561"/>
<name>A0A1C4Y561_MICEC</name>
<dbReference type="Proteomes" id="UP000198253">
    <property type="component" value="Chromosome I"/>
</dbReference>
<dbReference type="PANTHER" id="PTHR30535">
    <property type="entry name" value="VITAMIN B12-BINDING PROTEIN"/>
    <property type="match status" value="1"/>
</dbReference>
<dbReference type="SUPFAM" id="SSF53807">
    <property type="entry name" value="Helical backbone' metal receptor"/>
    <property type="match status" value="1"/>
</dbReference>
<gene>
    <name evidence="3" type="ORF">GA0070618_3602</name>
</gene>
<dbReference type="PROSITE" id="PS50983">
    <property type="entry name" value="FE_B12_PBP"/>
    <property type="match status" value="1"/>
</dbReference>
<dbReference type="PANTHER" id="PTHR30535:SF7">
    <property type="entry name" value="IRON(III) DICITRATE-BINDING PROTEIN"/>
    <property type="match status" value="1"/>
</dbReference>
<evidence type="ECO:0000313" key="4">
    <source>
        <dbReference type="Proteomes" id="UP000198253"/>
    </source>
</evidence>
<comment type="similarity">
    <text evidence="1">Belongs to the bacterial solute-binding protein 8 family.</text>
</comment>
<protein>
    <submittedName>
        <fullName evidence="3">Iron complex transport system substrate-binding protein</fullName>
    </submittedName>
</protein>
<dbReference type="EMBL" id="LT607413">
    <property type="protein sequence ID" value="SCF15867.1"/>
    <property type="molecule type" value="Genomic_DNA"/>
</dbReference>
<dbReference type="InterPro" id="IPR002491">
    <property type="entry name" value="ABC_transptr_periplasmic_BD"/>
</dbReference>
<proteinExistence type="inferred from homology"/>
<keyword evidence="4" id="KW-1185">Reference proteome</keyword>
<evidence type="ECO:0000313" key="3">
    <source>
        <dbReference type="EMBL" id="SCF15867.1"/>
    </source>
</evidence>
<sequence length="322" mass="33630">MMSGVVVLAGCGDAGSATDTSGTGTVTIKDCQGKDVAVPASPRRVVTVDGYAAQAMARLGLTDRIVGTGYPAPFGADQQPFRGELEKLRVLGRTVATTEVVAAATPDLVLTGFSTFGQAPGSPSDADLETMKAKGISACLGDEKNGGPASLTSTYDFLTRLGRVFQVEERAEQVIGELRAREQAVAAKRGSDKPRVLILQDNPVAGQPLKTSGTVTIAHALIEAAGGQNAFTDVTSMHADVSPEEVLKRDPQVIWVISDYPFAKVKGDELLRQVKANPLLANTSAVKQGRVVGTSQFLVSFPTPLNLDGLEQLAAGLWAGQP</sequence>